<dbReference type="InterPro" id="IPR029032">
    <property type="entry name" value="AhpD-like"/>
</dbReference>
<feature type="region of interest" description="Disordered" evidence="7">
    <location>
        <begin position="220"/>
        <end position="269"/>
    </location>
</feature>
<evidence type="ECO:0000256" key="6">
    <source>
        <dbReference type="ARBA" id="ARBA00023180"/>
    </source>
</evidence>
<dbReference type="PROSITE" id="PS50850">
    <property type="entry name" value="MFS"/>
    <property type="match status" value="1"/>
</dbReference>
<reference evidence="10" key="2">
    <citation type="submission" date="2020-11" db="EMBL/GenBank/DDBJ databases">
        <title>Whole genome sequencing of Colletotrichum sp.</title>
        <authorList>
            <person name="Li H."/>
        </authorList>
    </citation>
    <scope>NUCLEOTIDE SEQUENCE</scope>
    <source>
        <strain evidence="10">CkLH20</strain>
    </source>
</reference>
<evidence type="ECO:0000259" key="9">
    <source>
        <dbReference type="PROSITE" id="PS50850"/>
    </source>
</evidence>
<protein>
    <submittedName>
        <fullName evidence="10">Major facilitator superfamily transporter</fullName>
    </submittedName>
</protein>
<accession>A0A9P6LPX5</accession>
<dbReference type="OrthoDB" id="440553at2759"/>
<dbReference type="Proteomes" id="UP000781932">
    <property type="component" value="Unassembled WGS sequence"/>
</dbReference>
<comment type="caution">
    <text evidence="10">The sequence shown here is derived from an EMBL/GenBank/DDBJ whole genome shotgun (WGS) entry which is preliminary data.</text>
</comment>
<dbReference type="GO" id="GO:0051920">
    <property type="term" value="F:peroxiredoxin activity"/>
    <property type="evidence" value="ECO:0007669"/>
    <property type="project" value="InterPro"/>
</dbReference>
<dbReference type="Pfam" id="PF02627">
    <property type="entry name" value="CMD"/>
    <property type="match status" value="1"/>
</dbReference>
<dbReference type="PANTHER" id="PTHR23502">
    <property type="entry name" value="MAJOR FACILITATOR SUPERFAMILY"/>
    <property type="match status" value="1"/>
</dbReference>
<evidence type="ECO:0000256" key="7">
    <source>
        <dbReference type="SAM" id="MobiDB-lite"/>
    </source>
</evidence>
<keyword evidence="2" id="KW-0813">Transport</keyword>
<organism evidence="10 11">
    <name type="scientific">Colletotrichum karsti</name>
    <dbReference type="NCBI Taxonomy" id="1095194"/>
    <lineage>
        <taxon>Eukaryota</taxon>
        <taxon>Fungi</taxon>
        <taxon>Dikarya</taxon>
        <taxon>Ascomycota</taxon>
        <taxon>Pezizomycotina</taxon>
        <taxon>Sordariomycetes</taxon>
        <taxon>Hypocreomycetidae</taxon>
        <taxon>Glomerellales</taxon>
        <taxon>Glomerellaceae</taxon>
        <taxon>Colletotrichum</taxon>
        <taxon>Colletotrichum boninense species complex</taxon>
    </lineage>
</organism>
<evidence type="ECO:0000256" key="1">
    <source>
        <dbReference type="ARBA" id="ARBA00004141"/>
    </source>
</evidence>
<feature type="transmembrane region" description="Helical" evidence="8">
    <location>
        <begin position="279"/>
        <end position="300"/>
    </location>
</feature>
<keyword evidence="5 8" id="KW-0472">Membrane</keyword>
<dbReference type="EMBL" id="JAATWM020000002">
    <property type="protein sequence ID" value="KAF9881653.1"/>
    <property type="molecule type" value="Genomic_DNA"/>
</dbReference>
<feature type="transmembrane region" description="Helical" evidence="8">
    <location>
        <begin position="436"/>
        <end position="455"/>
    </location>
</feature>
<dbReference type="Gene3D" id="1.20.1250.20">
    <property type="entry name" value="MFS general substrate transporter like domains"/>
    <property type="match status" value="1"/>
</dbReference>
<dbReference type="SUPFAM" id="SSF69118">
    <property type="entry name" value="AhpD-like"/>
    <property type="match status" value="1"/>
</dbReference>
<dbReference type="AlphaFoldDB" id="A0A9P6LPX5"/>
<dbReference type="GO" id="GO:0005886">
    <property type="term" value="C:plasma membrane"/>
    <property type="evidence" value="ECO:0007669"/>
    <property type="project" value="UniProtKB-ARBA"/>
</dbReference>
<feature type="transmembrane region" description="Helical" evidence="8">
    <location>
        <begin position="643"/>
        <end position="667"/>
    </location>
</feature>
<dbReference type="PANTHER" id="PTHR23502:SF26">
    <property type="entry name" value="MAJOR FACILITATOR SUPERFAMILY (MFS) PROFILE DOMAIN-CONTAINING PROTEIN"/>
    <property type="match status" value="1"/>
</dbReference>
<feature type="compositionally biased region" description="Basic and acidic residues" evidence="7">
    <location>
        <begin position="220"/>
        <end position="229"/>
    </location>
</feature>
<dbReference type="RefSeq" id="XP_038751114.1">
    <property type="nucleotide sequence ID" value="XM_038883519.1"/>
</dbReference>
<evidence type="ECO:0000256" key="2">
    <source>
        <dbReference type="ARBA" id="ARBA00022448"/>
    </source>
</evidence>
<sequence length="758" mass="82850">MSSQNTDKLRAELFEQGLKNRREVVGETYVENALRNGSSEFAYAQQELITEWAWGNIWSRPGLERKQRSLLNIGMLIALKSWAEFGIHIRGAIRNGLTELEIQEAILQATVYCGAPAGVQAMKVADEAIKDMVEKGEHKRQMADVSPNFKQSLSAAATGGMHLLTGETDLKQGNEHDEYISPTRVSLRDRMSIRSRSPAEDSFSSLDVFFERTVSLPSIRESESDHDSQFRNPFADTNSVDDTSPNESRNPFDDSSAEETLNEQPPEPPYHIFNKRQKWFVIVIIGTAGLFSGLSSNIYFPSLDAISRDLHVSAEMVSLTITSYLIIQGISPLIWGSISDALGRRPIYIASFAVYIIANIGLSFSPNFAVLMIFRGLQAAGSASTVSIGNGVIQDISPPAERGEFISFYQAIRNFSIAVGPVLGGLLANFLGFRSIFVFLLILSSVVTIVIIFFLPETMRSIAGNGSLRLGGVYKPLIRFVTKEPDYLEDPEEPLPRPKVTLATFLEPLRLLVQKDILVNLVFGGVVYTIWSMVTSSTTGLFKQLFNLSELQIGLAFLPNGFGTIVGSAIAGKLMTRDYLAAEELYKATHNVETTGKLTAKNMPADFPIERARLRRLPWVVVIFVASTGAYGVSLNFPSVTSLVGWIAVPLTLQFFIAATSNAVFALNQTLVTDLCPGKGASATAINNLVRCGLGAIGVAFIETFIASTGPGAAFLGLALVTVVVGPLAVIHWYWGQQWRAERTNAKMTAENEKASGS</sequence>
<feature type="transmembrane region" description="Helical" evidence="8">
    <location>
        <begin position="617"/>
        <end position="637"/>
    </location>
</feature>
<dbReference type="InterPro" id="IPR036259">
    <property type="entry name" value="MFS_trans_sf"/>
</dbReference>
<feature type="compositionally biased region" description="Polar residues" evidence="7">
    <location>
        <begin position="235"/>
        <end position="249"/>
    </location>
</feature>
<evidence type="ECO:0000313" key="11">
    <source>
        <dbReference type="Proteomes" id="UP000781932"/>
    </source>
</evidence>
<evidence type="ECO:0000256" key="4">
    <source>
        <dbReference type="ARBA" id="ARBA00022989"/>
    </source>
</evidence>
<feature type="transmembrane region" description="Helical" evidence="8">
    <location>
        <begin position="688"/>
        <end position="707"/>
    </location>
</feature>
<keyword evidence="3 8" id="KW-0812">Transmembrane</keyword>
<feature type="transmembrane region" description="Helical" evidence="8">
    <location>
        <begin position="312"/>
        <end position="335"/>
    </location>
</feature>
<feature type="transmembrane region" description="Helical" evidence="8">
    <location>
        <begin position="713"/>
        <end position="735"/>
    </location>
</feature>
<evidence type="ECO:0000256" key="3">
    <source>
        <dbReference type="ARBA" id="ARBA00022692"/>
    </source>
</evidence>
<feature type="transmembrane region" description="Helical" evidence="8">
    <location>
        <begin position="554"/>
        <end position="572"/>
    </location>
</feature>
<dbReference type="InterPro" id="IPR020846">
    <property type="entry name" value="MFS_dom"/>
</dbReference>
<evidence type="ECO:0000313" key="10">
    <source>
        <dbReference type="EMBL" id="KAF9881653.1"/>
    </source>
</evidence>
<dbReference type="Gene3D" id="1.20.1290.10">
    <property type="entry name" value="AhpD-like"/>
    <property type="match status" value="1"/>
</dbReference>
<feature type="domain" description="Major facilitator superfamily (MFS) profile" evidence="9">
    <location>
        <begin position="281"/>
        <end position="737"/>
    </location>
</feature>
<evidence type="ECO:0000256" key="5">
    <source>
        <dbReference type="ARBA" id="ARBA00023136"/>
    </source>
</evidence>
<proteinExistence type="predicted"/>
<gene>
    <name evidence="10" type="ORF">CkaCkLH20_00799</name>
</gene>
<dbReference type="Pfam" id="PF07690">
    <property type="entry name" value="MFS_1"/>
    <property type="match status" value="1"/>
</dbReference>
<dbReference type="SUPFAM" id="SSF103473">
    <property type="entry name" value="MFS general substrate transporter"/>
    <property type="match status" value="1"/>
</dbReference>
<keyword evidence="11" id="KW-1185">Reference proteome</keyword>
<dbReference type="GO" id="GO:0015137">
    <property type="term" value="F:citrate transmembrane transporter activity"/>
    <property type="evidence" value="ECO:0007669"/>
    <property type="project" value="UniProtKB-ARBA"/>
</dbReference>
<dbReference type="InterPro" id="IPR003779">
    <property type="entry name" value="CMD-like"/>
</dbReference>
<dbReference type="FunFam" id="1.20.1720.10:FF:000009">
    <property type="entry name" value="MFS multidrug transporter"/>
    <property type="match status" value="1"/>
</dbReference>
<feature type="transmembrane region" description="Helical" evidence="8">
    <location>
        <begin position="347"/>
        <end position="374"/>
    </location>
</feature>
<dbReference type="InterPro" id="IPR011701">
    <property type="entry name" value="MFS"/>
</dbReference>
<dbReference type="Gene3D" id="1.20.1720.10">
    <property type="entry name" value="Multidrug resistance protein D"/>
    <property type="match status" value="1"/>
</dbReference>
<dbReference type="GeneID" id="62156593"/>
<dbReference type="GO" id="GO:0140115">
    <property type="term" value="P:export across plasma membrane"/>
    <property type="evidence" value="ECO:0007669"/>
    <property type="project" value="UniProtKB-ARBA"/>
</dbReference>
<keyword evidence="6" id="KW-0325">Glycoprotein</keyword>
<feature type="transmembrane region" description="Helical" evidence="8">
    <location>
        <begin position="517"/>
        <end position="534"/>
    </location>
</feature>
<comment type="subcellular location">
    <subcellularLocation>
        <location evidence="1">Membrane</location>
        <topology evidence="1">Multi-pass membrane protein</topology>
    </subcellularLocation>
</comment>
<name>A0A9P6LPX5_9PEZI</name>
<reference evidence="10" key="1">
    <citation type="submission" date="2020-03" db="EMBL/GenBank/DDBJ databases">
        <authorList>
            <person name="He L."/>
        </authorList>
    </citation>
    <scope>NUCLEOTIDE SEQUENCE</scope>
    <source>
        <strain evidence="10">CkLH20</strain>
    </source>
</reference>
<dbReference type="FunFam" id="1.20.1250.20:FF:000172">
    <property type="entry name" value="MFS multidrug resistance transporter"/>
    <property type="match status" value="1"/>
</dbReference>
<evidence type="ECO:0000256" key="8">
    <source>
        <dbReference type="SAM" id="Phobius"/>
    </source>
</evidence>
<keyword evidence="4 8" id="KW-1133">Transmembrane helix</keyword>